<dbReference type="InterPro" id="IPR001031">
    <property type="entry name" value="Thioesterase"/>
</dbReference>
<name>A0AAD6VMF4_9AGAR</name>
<reference evidence="4" key="1">
    <citation type="submission" date="2023-03" db="EMBL/GenBank/DDBJ databases">
        <title>Massive genome expansion in bonnet fungi (Mycena s.s.) driven by repeated elements and novel gene families across ecological guilds.</title>
        <authorList>
            <consortium name="Lawrence Berkeley National Laboratory"/>
            <person name="Harder C.B."/>
            <person name="Miyauchi S."/>
            <person name="Viragh M."/>
            <person name="Kuo A."/>
            <person name="Thoen E."/>
            <person name="Andreopoulos B."/>
            <person name="Lu D."/>
            <person name="Skrede I."/>
            <person name="Drula E."/>
            <person name="Henrissat B."/>
            <person name="Morin E."/>
            <person name="Kohler A."/>
            <person name="Barry K."/>
            <person name="LaButti K."/>
            <person name="Morin E."/>
            <person name="Salamov A."/>
            <person name="Lipzen A."/>
            <person name="Mereny Z."/>
            <person name="Hegedus B."/>
            <person name="Baldrian P."/>
            <person name="Stursova M."/>
            <person name="Weitz H."/>
            <person name="Taylor A."/>
            <person name="Grigoriev I.V."/>
            <person name="Nagy L.G."/>
            <person name="Martin F."/>
            <person name="Kauserud H."/>
        </authorList>
    </citation>
    <scope>NUCLEOTIDE SEQUENCE</scope>
    <source>
        <strain evidence="4">9144</strain>
    </source>
</reference>
<dbReference type="InterPro" id="IPR042099">
    <property type="entry name" value="ANL_N_sf"/>
</dbReference>
<dbReference type="Gene3D" id="3.40.50.12780">
    <property type="entry name" value="N-terminal domain of ligase-like"/>
    <property type="match status" value="1"/>
</dbReference>
<protein>
    <recommendedName>
        <fullName evidence="3">Carrier domain-containing protein</fullName>
    </recommendedName>
</protein>
<dbReference type="InterPro" id="IPR009081">
    <property type="entry name" value="PP-bd_ACP"/>
</dbReference>
<dbReference type="SUPFAM" id="SSF56801">
    <property type="entry name" value="Acetyl-CoA synthetase-like"/>
    <property type="match status" value="1"/>
</dbReference>
<dbReference type="PANTHER" id="PTHR43439:SF2">
    <property type="entry name" value="ENZYME, PUTATIVE (JCVI)-RELATED"/>
    <property type="match status" value="1"/>
</dbReference>
<dbReference type="Pfam" id="PF00550">
    <property type="entry name" value="PP-binding"/>
    <property type="match status" value="1"/>
</dbReference>
<dbReference type="Pfam" id="PF00975">
    <property type="entry name" value="Thioesterase"/>
    <property type="match status" value="1"/>
</dbReference>
<dbReference type="InterPro" id="IPR000873">
    <property type="entry name" value="AMP-dep_synth/lig_dom"/>
</dbReference>
<dbReference type="PANTHER" id="PTHR43439">
    <property type="entry name" value="PHENYLACETATE-COENZYME A LIGASE"/>
    <property type="match status" value="1"/>
</dbReference>
<dbReference type="InterPro" id="IPR020845">
    <property type="entry name" value="AMP-binding_CS"/>
</dbReference>
<dbReference type="Gene3D" id="1.10.1200.10">
    <property type="entry name" value="ACP-like"/>
    <property type="match status" value="1"/>
</dbReference>
<keyword evidence="1" id="KW-0596">Phosphopantetheine</keyword>
<dbReference type="PROSITE" id="PS00012">
    <property type="entry name" value="PHOSPHOPANTETHEINE"/>
    <property type="match status" value="1"/>
</dbReference>
<dbReference type="Proteomes" id="UP001219525">
    <property type="component" value="Unassembled WGS sequence"/>
</dbReference>
<comment type="caution">
    <text evidence="4">The sequence shown here is derived from an EMBL/GenBank/DDBJ whole genome shotgun (WGS) entry which is preliminary data.</text>
</comment>
<organism evidence="4 5">
    <name type="scientific">Mycena pura</name>
    <dbReference type="NCBI Taxonomy" id="153505"/>
    <lineage>
        <taxon>Eukaryota</taxon>
        <taxon>Fungi</taxon>
        <taxon>Dikarya</taxon>
        <taxon>Basidiomycota</taxon>
        <taxon>Agaricomycotina</taxon>
        <taxon>Agaricomycetes</taxon>
        <taxon>Agaricomycetidae</taxon>
        <taxon>Agaricales</taxon>
        <taxon>Marasmiineae</taxon>
        <taxon>Mycenaceae</taxon>
        <taxon>Mycena</taxon>
    </lineage>
</organism>
<dbReference type="Gene3D" id="3.40.50.1820">
    <property type="entry name" value="alpha/beta hydrolase"/>
    <property type="match status" value="1"/>
</dbReference>
<dbReference type="SUPFAM" id="SSF53474">
    <property type="entry name" value="alpha/beta-Hydrolases"/>
    <property type="match status" value="1"/>
</dbReference>
<dbReference type="InterPro" id="IPR029058">
    <property type="entry name" value="AB_hydrolase_fold"/>
</dbReference>
<evidence type="ECO:0000256" key="1">
    <source>
        <dbReference type="ARBA" id="ARBA00022450"/>
    </source>
</evidence>
<feature type="domain" description="Carrier" evidence="3">
    <location>
        <begin position="560"/>
        <end position="643"/>
    </location>
</feature>
<evidence type="ECO:0000259" key="3">
    <source>
        <dbReference type="PROSITE" id="PS50075"/>
    </source>
</evidence>
<evidence type="ECO:0000313" key="5">
    <source>
        <dbReference type="Proteomes" id="UP001219525"/>
    </source>
</evidence>
<dbReference type="InterPro" id="IPR036736">
    <property type="entry name" value="ACP-like_sf"/>
</dbReference>
<dbReference type="Pfam" id="PF23562">
    <property type="entry name" value="AMP-binding_C_3"/>
    <property type="match status" value="1"/>
</dbReference>
<keyword evidence="2" id="KW-0597">Phosphoprotein</keyword>
<dbReference type="PROSITE" id="PS50075">
    <property type="entry name" value="CARRIER"/>
    <property type="match status" value="1"/>
</dbReference>
<dbReference type="PROSITE" id="PS00455">
    <property type="entry name" value="AMP_BINDING"/>
    <property type="match status" value="1"/>
</dbReference>
<sequence>MTPYTLLCADGSLSLLQVMEFHAKANPDHPLFRYDSPSTPEGYEDITWRQAVNLFDTTAQIIRGRLGAVVDRTPAPVVGILASTSSILYAFLLLGTLRAGCPVFPLSTRNSEAAIAHLITESGVNYLLVSQDAHMQGVARKANDILHSKNVHITLISIPTYEEICDHDHEDRDALPPLQRIDDDQVLIIAHSSGSTSFPKVIPLTQKYCSRLPGPRLVDLSTRVQATHGAAMFHAMGFFSIIRAAAFFGTTISLFPPTANAVIATPDRVLASALSTKSTVILCPPMFLEHWVQDPASVEKLRTFTQVIFGGGPLARAVGNSLVQSGVTLLVGYGITEVGGISQPVSEAHGNGWEYFQFHPSLQPVLIPVDGDPTGSLFQLIVKQSETTRNCLVLPNTEVDGILAYDTNDILQRHPTAPTFYRVYGRADDQIMHSNGEKTNPGPIEQILAQDSRVKAAIMFGRERPHAGVVIAPSQDVLDVEAFRNGIWPTVEQANATAPSHSRLFKDMIVLATPSRPFQVTAKGTPRRQAILEDYAEDIDAAYAAFNRVPASAGPRVHGSISINDALEIVRGQVHTNIQPSISDNENLFDAGADSLLAARIRRGIIQVLGGRIDEMVAQALPDDVVFTSPTIARLASLVYDVGIGASAVTDKPDTPFKNVPASIVDNKDTIVRLREPAAGEPPLILVHGGGGFIYGFLYLQKQFHTGLWAIQAVPETPRTSFVTQTDFYYEKIKEAQRTGPYRIGGYSAGAFMAFRIAKLLEEHGDTVIQLALIDSSPLLTLAPRTGNTHTAETDFADPETLKAHHDRGMHGHCASMRRYKDPWWPKFADCMWERWNGRMRAEEMSELMAAMYENMVGGSANAFEFALSLAGERRVYAEVMRGMIAWMGELKAPVTLYKASRGLVAGVAPEAQKEWWALGLDWCCTNLRVVEVDGDHRDIVNRDELVEDLQNICT</sequence>
<evidence type="ECO:0000256" key="2">
    <source>
        <dbReference type="ARBA" id="ARBA00022553"/>
    </source>
</evidence>
<gene>
    <name evidence="4" type="ORF">GGX14DRAFT_442689</name>
</gene>
<dbReference type="InterPro" id="IPR051414">
    <property type="entry name" value="Adenylate-forming_Reductase"/>
</dbReference>
<keyword evidence="5" id="KW-1185">Reference proteome</keyword>
<dbReference type="Pfam" id="PF00501">
    <property type="entry name" value="AMP-binding"/>
    <property type="match status" value="1"/>
</dbReference>
<dbReference type="InterPro" id="IPR006162">
    <property type="entry name" value="Ppantetheine_attach_site"/>
</dbReference>
<dbReference type="AlphaFoldDB" id="A0AAD6VMF4"/>
<proteinExistence type="predicted"/>
<dbReference type="EMBL" id="JARJCW010000016">
    <property type="protein sequence ID" value="KAJ7216010.1"/>
    <property type="molecule type" value="Genomic_DNA"/>
</dbReference>
<accession>A0AAD6VMF4</accession>
<dbReference type="SUPFAM" id="SSF47336">
    <property type="entry name" value="ACP-like"/>
    <property type="match status" value="1"/>
</dbReference>
<evidence type="ECO:0000313" key="4">
    <source>
        <dbReference type="EMBL" id="KAJ7216010.1"/>
    </source>
</evidence>